<evidence type="ECO:0000256" key="1">
    <source>
        <dbReference type="SAM" id="MobiDB-lite"/>
    </source>
</evidence>
<evidence type="ECO:0000313" key="2">
    <source>
        <dbReference type="EMBL" id="SEG48752.1"/>
    </source>
</evidence>
<protein>
    <submittedName>
        <fullName evidence="2">Uncharacterized protein</fullName>
    </submittedName>
</protein>
<dbReference type="RefSeq" id="WP_146087394.1">
    <property type="nucleotide sequence ID" value="NZ_FNVO01000005.1"/>
</dbReference>
<sequence length="189" mass="19854">MARHLKAVPEPPSGSAHAASPGGRPAEPADETFLHRVLAATLARVQPGAGQITVERLERDDGTLITYLDAADVVAVYTGQTTHGSPQADSGTDAGPVVIDVHRRTDAAQRRLRFLLDDAPAWLLALEPAQFRVVASAGSPQGSLELICVRCQDSVPAEPSGLLHMLLETAAQRSCPAEPAWANGADPCD</sequence>
<gene>
    <name evidence="2" type="ORF">SAMN04489712_105494</name>
</gene>
<dbReference type="EMBL" id="FNVO01000005">
    <property type="protein sequence ID" value="SEG48752.1"/>
    <property type="molecule type" value="Genomic_DNA"/>
</dbReference>
<organism evidence="2 3">
    <name type="scientific">Thermomonospora echinospora</name>
    <dbReference type="NCBI Taxonomy" id="1992"/>
    <lineage>
        <taxon>Bacteria</taxon>
        <taxon>Bacillati</taxon>
        <taxon>Actinomycetota</taxon>
        <taxon>Actinomycetes</taxon>
        <taxon>Streptosporangiales</taxon>
        <taxon>Thermomonosporaceae</taxon>
        <taxon>Thermomonospora</taxon>
    </lineage>
</organism>
<dbReference type="OrthoDB" id="9842822at2"/>
<dbReference type="AlphaFoldDB" id="A0A1H6AK19"/>
<reference evidence="3" key="1">
    <citation type="submission" date="2016-10" db="EMBL/GenBank/DDBJ databases">
        <authorList>
            <person name="Varghese N."/>
            <person name="Submissions S."/>
        </authorList>
    </citation>
    <scope>NUCLEOTIDE SEQUENCE [LARGE SCALE GENOMIC DNA]</scope>
    <source>
        <strain evidence="3">DSM 43163</strain>
    </source>
</reference>
<name>A0A1H6AK19_9ACTN</name>
<feature type="region of interest" description="Disordered" evidence="1">
    <location>
        <begin position="1"/>
        <end position="28"/>
    </location>
</feature>
<keyword evidence="3" id="KW-1185">Reference proteome</keyword>
<evidence type="ECO:0000313" key="3">
    <source>
        <dbReference type="Proteomes" id="UP000236723"/>
    </source>
</evidence>
<proteinExistence type="predicted"/>
<accession>A0A1H6AK19</accession>
<dbReference type="Proteomes" id="UP000236723">
    <property type="component" value="Unassembled WGS sequence"/>
</dbReference>